<proteinExistence type="predicted"/>
<sequence length="216" mass="24876">MITLQLQQLDIPRGQRLLIHHLNWEQFEEIITELGESRAARIAYHQETLEIRMPTPEHEIDKEIISDIVKILLEELEIDCECFGSTTFKQAAMKSGIEPDQCFYIQNQTQMRGKRRIDLSIDPPPDLAIEVDVTSKTQMEAYLSLGVPELWIYARGELKIYTLNSGEYQQVTTSPTFPGFPLLDQITAVLTQTLTEGRSPALRAFRQHLRTLKYTL</sequence>
<evidence type="ECO:0000313" key="2">
    <source>
        <dbReference type="EMBL" id="MCT7978902.1"/>
    </source>
</evidence>
<dbReference type="EMBL" id="JAMXFA010000017">
    <property type="protein sequence ID" value="MCT7978902.1"/>
    <property type="molecule type" value="Genomic_DNA"/>
</dbReference>
<dbReference type="InterPro" id="IPR008538">
    <property type="entry name" value="Uma2"/>
</dbReference>
<evidence type="ECO:0000259" key="1">
    <source>
        <dbReference type="Pfam" id="PF05685"/>
    </source>
</evidence>
<dbReference type="CDD" id="cd06260">
    <property type="entry name" value="DUF820-like"/>
    <property type="match status" value="1"/>
</dbReference>
<gene>
    <name evidence="2" type="ORF">NG792_14415</name>
</gene>
<dbReference type="GO" id="GO:0004519">
    <property type="term" value="F:endonuclease activity"/>
    <property type="evidence" value="ECO:0007669"/>
    <property type="project" value="UniProtKB-KW"/>
</dbReference>
<reference evidence="2 3" key="1">
    <citation type="journal article" date="2022" name="Front. Microbiol.">
        <title>High genomic differentiation and limited gene flow indicate recent cryptic speciation within the genus Laspinema (cyanobacteria).</title>
        <authorList>
            <person name="Stanojkovic A."/>
            <person name="Skoupy S."/>
            <person name="Skaloud P."/>
            <person name="Dvorak P."/>
        </authorList>
    </citation>
    <scope>NUCLEOTIDE SEQUENCE [LARGE SCALE GENOMIC DNA]</scope>
    <source>
        <strain evidence="2 3">D3b</strain>
    </source>
</reference>
<dbReference type="RefSeq" id="WP_261235852.1">
    <property type="nucleotide sequence ID" value="NZ_JAMXFA010000017.1"/>
</dbReference>
<accession>A0ABT2N8H8</accession>
<keyword evidence="2" id="KW-0255">Endonuclease</keyword>
<dbReference type="Gene3D" id="3.90.1570.10">
    <property type="entry name" value="tt1808, chain A"/>
    <property type="match status" value="1"/>
</dbReference>
<organism evidence="2 3">
    <name type="scientific">Laspinema olomoucense D3b</name>
    <dbReference type="NCBI Taxonomy" id="2953688"/>
    <lineage>
        <taxon>Bacteria</taxon>
        <taxon>Bacillati</taxon>
        <taxon>Cyanobacteriota</taxon>
        <taxon>Cyanophyceae</taxon>
        <taxon>Oscillatoriophycideae</taxon>
        <taxon>Oscillatoriales</taxon>
        <taxon>Laspinemataceae</taxon>
        <taxon>Laspinema</taxon>
        <taxon>Laspinema olomoucense</taxon>
    </lineage>
</organism>
<protein>
    <submittedName>
        <fullName evidence="2">Uma2 family endonuclease</fullName>
    </submittedName>
</protein>
<dbReference type="Pfam" id="PF05685">
    <property type="entry name" value="Uma2"/>
    <property type="match status" value="1"/>
</dbReference>
<name>A0ABT2N8H8_9CYAN</name>
<dbReference type="SUPFAM" id="SSF52980">
    <property type="entry name" value="Restriction endonuclease-like"/>
    <property type="match status" value="1"/>
</dbReference>
<dbReference type="Proteomes" id="UP001525961">
    <property type="component" value="Unassembled WGS sequence"/>
</dbReference>
<comment type="caution">
    <text evidence="2">The sequence shown here is derived from an EMBL/GenBank/DDBJ whole genome shotgun (WGS) entry which is preliminary data.</text>
</comment>
<keyword evidence="2" id="KW-0540">Nuclease</keyword>
<dbReference type="PANTHER" id="PTHR47152">
    <property type="entry name" value="SLR2084 PROTEIN-RELATED"/>
    <property type="match status" value="1"/>
</dbReference>
<dbReference type="PANTHER" id="PTHR47152:SF1">
    <property type="entry name" value="SLL1186 PROTEIN"/>
    <property type="match status" value="1"/>
</dbReference>
<feature type="domain" description="Putative restriction endonuclease" evidence="1">
    <location>
        <begin position="24"/>
        <end position="175"/>
    </location>
</feature>
<evidence type="ECO:0000313" key="3">
    <source>
        <dbReference type="Proteomes" id="UP001525961"/>
    </source>
</evidence>
<keyword evidence="3" id="KW-1185">Reference proteome</keyword>
<dbReference type="InterPro" id="IPR012296">
    <property type="entry name" value="Nuclease_put_TT1808"/>
</dbReference>
<keyword evidence="2" id="KW-0378">Hydrolase</keyword>
<dbReference type="InterPro" id="IPR011335">
    <property type="entry name" value="Restrct_endonuc-II-like"/>
</dbReference>